<comment type="caution">
    <text evidence="2">The sequence shown here is derived from an EMBL/GenBank/DDBJ whole genome shotgun (WGS) entry which is preliminary data.</text>
</comment>
<dbReference type="Proteomes" id="UP001499863">
    <property type="component" value="Unassembled WGS sequence"/>
</dbReference>
<feature type="region of interest" description="Disordered" evidence="1">
    <location>
        <begin position="135"/>
        <end position="154"/>
    </location>
</feature>
<proteinExistence type="predicted"/>
<keyword evidence="3" id="KW-1185">Reference proteome</keyword>
<gene>
    <name evidence="2" type="ORF">GCM10009639_17690</name>
</gene>
<name>A0ABN1XTS1_9ACTN</name>
<sequence length="154" mass="16735">MAVLRDAPADWPLAMGRQGTDGDLLQIDLGYHLPDNEPVATVSTSRQLVDPVTALWNFLANSGRGTDGLGDLPHLGRDIRLDSLLIPVHVHHHQDCFTARLPRLPHDTGCVTVTGLTAYWPVLSALVMREPADFPDSHLHSRQPPAASASVRMG</sequence>
<accession>A0ABN1XTS1</accession>
<evidence type="ECO:0000256" key="1">
    <source>
        <dbReference type="SAM" id="MobiDB-lite"/>
    </source>
</evidence>
<protein>
    <submittedName>
        <fullName evidence="2">Uncharacterized protein</fullName>
    </submittedName>
</protein>
<evidence type="ECO:0000313" key="3">
    <source>
        <dbReference type="Proteomes" id="UP001499863"/>
    </source>
</evidence>
<organism evidence="2 3">
    <name type="scientific">Kitasatospora putterlickiae</name>
    <dbReference type="NCBI Taxonomy" id="221725"/>
    <lineage>
        <taxon>Bacteria</taxon>
        <taxon>Bacillati</taxon>
        <taxon>Actinomycetota</taxon>
        <taxon>Actinomycetes</taxon>
        <taxon>Kitasatosporales</taxon>
        <taxon>Streptomycetaceae</taxon>
        <taxon>Kitasatospora</taxon>
    </lineage>
</organism>
<reference evidence="2 3" key="1">
    <citation type="journal article" date="2019" name="Int. J. Syst. Evol. Microbiol.">
        <title>The Global Catalogue of Microorganisms (GCM) 10K type strain sequencing project: providing services to taxonomists for standard genome sequencing and annotation.</title>
        <authorList>
            <consortium name="The Broad Institute Genomics Platform"/>
            <consortium name="The Broad Institute Genome Sequencing Center for Infectious Disease"/>
            <person name="Wu L."/>
            <person name="Ma J."/>
        </authorList>
    </citation>
    <scope>NUCLEOTIDE SEQUENCE [LARGE SCALE GENOMIC DNA]</scope>
    <source>
        <strain evidence="2 3">JCM 12393</strain>
    </source>
</reference>
<dbReference type="RefSeq" id="WP_344330871.1">
    <property type="nucleotide sequence ID" value="NZ_BAAAKJ010000087.1"/>
</dbReference>
<evidence type="ECO:0000313" key="2">
    <source>
        <dbReference type="EMBL" id="GAA1389717.1"/>
    </source>
</evidence>
<dbReference type="EMBL" id="BAAAKJ010000087">
    <property type="protein sequence ID" value="GAA1389717.1"/>
    <property type="molecule type" value="Genomic_DNA"/>
</dbReference>